<accession>A0ABQ5F469</accession>
<evidence type="ECO:0000313" key="3">
    <source>
        <dbReference type="Proteomes" id="UP001151760"/>
    </source>
</evidence>
<organism evidence="2 3">
    <name type="scientific">Tanacetum coccineum</name>
    <dbReference type="NCBI Taxonomy" id="301880"/>
    <lineage>
        <taxon>Eukaryota</taxon>
        <taxon>Viridiplantae</taxon>
        <taxon>Streptophyta</taxon>
        <taxon>Embryophyta</taxon>
        <taxon>Tracheophyta</taxon>
        <taxon>Spermatophyta</taxon>
        <taxon>Magnoliopsida</taxon>
        <taxon>eudicotyledons</taxon>
        <taxon>Gunneridae</taxon>
        <taxon>Pentapetalae</taxon>
        <taxon>asterids</taxon>
        <taxon>campanulids</taxon>
        <taxon>Asterales</taxon>
        <taxon>Asteraceae</taxon>
        <taxon>Asteroideae</taxon>
        <taxon>Anthemideae</taxon>
        <taxon>Anthemidinae</taxon>
        <taxon>Tanacetum</taxon>
    </lineage>
</organism>
<gene>
    <name evidence="2" type="ORF">Tco_0992927</name>
</gene>
<proteinExistence type="predicted"/>
<name>A0ABQ5F469_9ASTR</name>
<evidence type="ECO:0000313" key="2">
    <source>
        <dbReference type="EMBL" id="GJT57873.1"/>
    </source>
</evidence>
<dbReference type="Proteomes" id="UP001151760">
    <property type="component" value="Unassembled WGS sequence"/>
</dbReference>
<keyword evidence="3" id="KW-1185">Reference proteome</keyword>
<reference evidence="2" key="2">
    <citation type="submission" date="2022-01" db="EMBL/GenBank/DDBJ databases">
        <authorList>
            <person name="Yamashiro T."/>
            <person name="Shiraishi A."/>
            <person name="Satake H."/>
            <person name="Nakayama K."/>
        </authorList>
    </citation>
    <scope>NUCLEOTIDE SEQUENCE</scope>
</reference>
<evidence type="ECO:0000256" key="1">
    <source>
        <dbReference type="SAM" id="MobiDB-lite"/>
    </source>
</evidence>
<feature type="region of interest" description="Disordered" evidence="1">
    <location>
        <begin position="339"/>
        <end position="376"/>
    </location>
</feature>
<protein>
    <submittedName>
        <fullName evidence="2">Uncharacterized protein</fullName>
    </submittedName>
</protein>
<dbReference type="EMBL" id="BQNB010016969">
    <property type="protein sequence ID" value="GJT57873.1"/>
    <property type="molecule type" value="Genomic_DNA"/>
</dbReference>
<reference evidence="2" key="1">
    <citation type="journal article" date="2022" name="Int. J. Mol. Sci.">
        <title>Draft Genome of Tanacetum Coccineum: Genomic Comparison of Closely Related Tanacetum-Family Plants.</title>
        <authorList>
            <person name="Yamashiro T."/>
            <person name="Shiraishi A."/>
            <person name="Nakayama K."/>
            <person name="Satake H."/>
        </authorList>
    </citation>
    <scope>NUCLEOTIDE SEQUENCE</scope>
</reference>
<comment type="caution">
    <text evidence="2">The sequence shown here is derived from an EMBL/GenBank/DDBJ whole genome shotgun (WGS) entry which is preliminary data.</text>
</comment>
<sequence>MMDQASDSSSYVMQDILQVLDYTCYEMGPTAVADNANVITAFAEDAYHNLQDDDFMKNTFNSGRKELKTRSLNPAWSQLSQVFKITTVDTFSITVKCNARLTPPVVPVPTEEKAEEMIYKDIASTEEIEKLVEESENVDDSSPTRHNDTSILGTRLEPKSDRESLEVEIVQGKRGRGNTKGTERRANGKNVKESRDFTILSPTSITWNLSTLVIPSDTMETTGIDGRYGYLFAHLKKRFMPWTSSDQLADNLHDVMMETDNLVGGKEESNGAKLRRKFLAHVWRSSSCVSCRSSFSSVPEQQHQLYLAMKDDPLLQQQDIAFWLALQMKFKKTQVPHTACRPSVVRTRDQDVPKSSSGQDNVKEPGPSTSGNQEQDDEFDFWTNSYASDDDEIPTKKVSQDIMEEISLTMMIVMVSISVHQEFSDMRKSARFSTWNRKLSTKDQSHCTYNYIPRILKKCDVVLLLYLIPVHGIIYKNSKKEKRVMRHSEIHKFCDATLMKVLEGLKSYNNDVKYGYVQKELTSDEVEYLKLFEEEIKVRLKYRNQMRRWEMYINGRPLGPRRERPE</sequence>